<evidence type="ECO:0000256" key="9">
    <source>
        <dbReference type="ARBA" id="ARBA00038945"/>
    </source>
</evidence>
<dbReference type="Pfam" id="PF00849">
    <property type="entry name" value="PseudoU_synth_2"/>
    <property type="match status" value="1"/>
</dbReference>
<evidence type="ECO:0000256" key="5">
    <source>
        <dbReference type="ARBA" id="ARBA00036184"/>
    </source>
</evidence>
<dbReference type="GO" id="GO:0160142">
    <property type="term" value="F:23S rRNA pseudouridine(746) synthase activity"/>
    <property type="evidence" value="ECO:0007669"/>
    <property type="project" value="UniProtKB-EC"/>
</dbReference>
<dbReference type="OrthoDB" id="9785808at2"/>
<comment type="caution">
    <text evidence="17">The sequence shown here is derived from an EMBL/GenBank/DDBJ whole genome shotgun (WGS) entry which is preliminary data.</text>
</comment>
<comment type="function">
    <text evidence="7">Dual specificity enzyme that catalyzes the synthesis of pseudouridine from uracil-746 in 23S ribosomal RNA and from uracil-32 in the anticodon stem and loop of transfer RNAs.</text>
</comment>
<keyword evidence="18" id="KW-1185">Reference proteome</keyword>
<organism evidence="17 18">
    <name type="scientific">Roseateles puraquae</name>
    <dbReference type="NCBI Taxonomy" id="431059"/>
    <lineage>
        <taxon>Bacteria</taxon>
        <taxon>Pseudomonadati</taxon>
        <taxon>Pseudomonadota</taxon>
        <taxon>Betaproteobacteria</taxon>
        <taxon>Burkholderiales</taxon>
        <taxon>Sphaerotilaceae</taxon>
        <taxon>Roseateles</taxon>
    </lineage>
</organism>
<gene>
    <name evidence="17" type="ORF">CDO81_01140</name>
</gene>
<evidence type="ECO:0000256" key="4">
    <source>
        <dbReference type="ARBA" id="ARBA00023235"/>
    </source>
</evidence>
<dbReference type="GO" id="GO:0160151">
    <property type="term" value="F:tRNA pseudouridine(32) synthase activity"/>
    <property type="evidence" value="ECO:0007669"/>
    <property type="project" value="UniProtKB-EC"/>
</dbReference>
<evidence type="ECO:0000256" key="12">
    <source>
        <dbReference type="ARBA" id="ARBA00042372"/>
    </source>
</evidence>
<keyword evidence="4" id="KW-0413">Isomerase</keyword>
<feature type="domain" description="Pseudouridine synthase RsuA/RluA-like" evidence="16">
    <location>
        <begin position="17"/>
        <end position="160"/>
    </location>
</feature>
<dbReference type="PANTHER" id="PTHR21600">
    <property type="entry name" value="MITOCHONDRIAL RNA PSEUDOURIDINE SYNTHASE"/>
    <property type="match status" value="1"/>
</dbReference>
<keyword evidence="2" id="KW-0698">rRNA processing</keyword>
<comment type="catalytic activity">
    <reaction evidence="6">
        <text>uridine(746) in 23S rRNA = pseudouridine(746) in 23S rRNA</text>
        <dbReference type="Rhea" id="RHEA:42548"/>
        <dbReference type="Rhea" id="RHEA-COMP:10109"/>
        <dbReference type="Rhea" id="RHEA-COMP:10110"/>
        <dbReference type="ChEBI" id="CHEBI:65314"/>
        <dbReference type="ChEBI" id="CHEBI:65315"/>
        <dbReference type="EC" id="5.4.99.29"/>
    </reaction>
</comment>
<dbReference type="EMBL" id="NISI01000001">
    <property type="protein sequence ID" value="OWR06188.1"/>
    <property type="molecule type" value="Genomic_DNA"/>
</dbReference>
<evidence type="ECO:0000256" key="15">
    <source>
        <dbReference type="ARBA" id="ARBA00043143"/>
    </source>
</evidence>
<evidence type="ECO:0000256" key="2">
    <source>
        <dbReference type="ARBA" id="ARBA00022552"/>
    </source>
</evidence>
<dbReference type="Proteomes" id="UP000197446">
    <property type="component" value="Unassembled WGS sequence"/>
</dbReference>
<evidence type="ECO:0000256" key="6">
    <source>
        <dbReference type="ARBA" id="ARBA00036916"/>
    </source>
</evidence>
<evidence type="ECO:0000256" key="13">
    <source>
        <dbReference type="ARBA" id="ARBA00042844"/>
    </source>
</evidence>
<dbReference type="PANTHER" id="PTHR21600:SF91">
    <property type="entry name" value="DUAL-SPECIFICITY RNA PSEUDOURIDINE SYNTHASE RLUA"/>
    <property type="match status" value="1"/>
</dbReference>
<dbReference type="PROSITE" id="PS01129">
    <property type="entry name" value="PSI_RLU"/>
    <property type="match status" value="1"/>
</dbReference>
<dbReference type="EC" id="5.4.99.29" evidence="9"/>
<evidence type="ECO:0000313" key="17">
    <source>
        <dbReference type="EMBL" id="OWR06188.1"/>
    </source>
</evidence>
<evidence type="ECO:0000256" key="3">
    <source>
        <dbReference type="ARBA" id="ARBA00022694"/>
    </source>
</evidence>
<comment type="catalytic activity">
    <reaction evidence="5">
        <text>uridine(32) in tRNA = pseudouridine(32) in tRNA</text>
        <dbReference type="Rhea" id="RHEA:42544"/>
        <dbReference type="Rhea" id="RHEA-COMP:10107"/>
        <dbReference type="Rhea" id="RHEA-COMP:10108"/>
        <dbReference type="ChEBI" id="CHEBI:65314"/>
        <dbReference type="ChEBI" id="CHEBI:65315"/>
        <dbReference type="EC" id="5.4.99.28"/>
    </reaction>
</comment>
<accession>A0A254NN96</accession>
<dbReference type="RefSeq" id="WP_088482388.1">
    <property type="nucleotide sequence ID" value="NZ_JBCNLH010000010.1"/>
</dbReference>
<evidence type="ECO:0000256" key="7">
    <source>
        <dbReference type="ARBA" id="ARBA00037305"/>
    </source>
</evidence>
<dbReference type="AlphaFoldDB" id="A0A254NN96"/>
<dbReference type="GO" id="GO:0000455">
    <property type="term" value="P:enzyme-directed rRNA pseudouridine synthesis"/>
    <property type="evidence" value="ECO:0007669"/>
    <property type="project" value="TreeGrafter"/>
</dbReference>
<comment type="similarity">
    <text evidence="1">Belongs to the pseudouridine synthase RluA family.</text>
</comment>
<dbReference type="CDD" id="cd02869">
    <property type="entry name" value="PseudoU_synth_RluA_like"/>
    <property type="match status" value="1"/>
</dbReference>
<evidence type="ECO:0000256" key="1">
    <source>
        <dbReference type="ARBA" id="ARBA00010876"/>
    </source>
</evidence>
<evidence type="ECO:0000256" key="11">
    <source>
        <dbReference type="ARBA" id="ARBA00041266"/>
    </source>
</evidence>
<dbReference type="InterPro" id="IPR020103">
    <property type="entry name" value="PsdUridine_synth_cat_dom_sf"/>
</dbReference>
<dbReference type="GO" id="GO:0003723">
    <property type="term" value="F:RNA binding"/>
    <property type="evidence" value="ECO:0007669"/>
    <property type="project" value="InterPro"/>
</dbReference>
<dbReference type="Gene3D" id="3.30.2350.10">
    <property type="entry name" value="Pseudouridine synthase"/>
    <property type="match status" value="1"/>
</dbReference>
<dbReference type="GO" id="GO:0008033">
    <property type="term" value="P:tRNA processing"/>
    <property type="evidence" value="ECO:0007669"/>
    <property type="project" value="UniProtKB-KW"/>
</dbReference>
<dbReference type="InterPro" id="IPR006145">
    <property type="entry name" value="PsdUridine_synth_RsuA/RluA"/>
</dbReference>
<dbReference type="SUPFAM" id="SSF55120">
    <property type="entry name" value="Pseudouridine synthase"/>
    <property type="match status" value="1"/>
</dbReference>
<dbReference type="InterPro" id="IPR050188">
    <property type="entry name" value="RluA_PseudoU_synthase"/>
</dbReference>
<proteinExistence type="inferred from homology"/>
<reference evidence="17 18" key="1">
    <citation type="journal article" date="2007" name="Int. J. Syst. Evol. Microbiol.">
        <title>Description of Pelomonas aquatica sp. nov. and Pelomonas puraquae sp. nov., isolated from industrial and haemodialysis water.</title>
        <authorList>
            <person name="Gomila M."/>
            <person name="Bowien B."/>
            <person name="Falsen E."/>
            <person name="Moore E.R."/>
            <person name="Lalucat J."/>
        </authorList>
    </citation>
    <scope>NUCLEOTIDE SEQUENCE [LARGE SCALE GENOMIC DNA]</scope>
    <source>
        <strain evidence="17 18">CCUG 52769</strain>
    </source>
</reference>
<protein>
    <recommendedName>
        <fullName evidence="10">Dual-specificity RNA pseudouridine synthase RluA</fullName>
        <ecNumber evidence="8">5.4.99.28</ecNumber>
        <ecNumber evidence="9">5.4.99.29</ecNumber>
    </recommendedName>
    <alternativeName>
        <fullName evidence="11">23S rRNA pseudouridine(746) synthase</fullName>
    </alternativeName>
    <alternativeName>
        <fullName evidence="14">Ribosomal large subunit pseudouridine synthase A</fullName>
    </alternativeName>
    <alternativeName>
        <fullName evidence="13">rRNA pseudouridylate synthase A</fullName>
    </alternativeName>
    <alternativeName>
        <fullName evidence="15">rRNA-uridine isomerase A</fullName>
    </alternativeName>
    <alternativeName>
        <fullName evidence="12">tRNA pseudouridine(32) synthase</fullName>
    </alternativeName>
</protein>
<evidence type="ECO:0000259" key="16">
    <source>
        <dbReference type="Pfam" id="PF00849"/>
    </source>
</evidence>
<name>A0A254NN96_9BURK</name>
<dbReference type="InterPro" id="IPR006224">
    <property type="entry name" value="PsdUridine_synth_RluA-like_CS"/>
</dbReference>
<evidence type="ECO:0000256" key="8">
    <source>
        <dbReference type="ARBA" id="ARBA00038944"/>
    </source>
</evidence>
<evidence type="ECO:0000313" key="18">
    <source>
        <dbReference type="Proteomes" id="UP000197446"/>
    </source>
</evidence>
<evidence type="ECO:0000256" key="10">
    <source>
        <dbReference type="ARBA" id="ARBA00039988"/>
    </source>
</evidence>
<dbReference type="EC" id="5.4.99.28" evidence="8"/>
<keyword evidence="3" id="KW-0819">tRNA processing</keyword>
<evidence type="ECO:0000256" key="14">
    <source>
        <dbReference type="ARBA" id="ARBA00042883"/>
    </source>
</evidence>
<sequence>MTLTPRPVRIVHVDAGLIVIDKPAGLLSVPGRTEPDCASVRVQALYPDALIVHRLDQATSGLLLFARGVEAQRALSDDFAERRVHKVYTAIVGGRLEGEGLIDLPLAADWPNRPRQQVDTVHGKPSQTRWRHLASEGAHSRVALEPITGRSHQLRVHLAALGHPIVGDALYAPPALARASTRLLLHASELRVSGHHFISPPEF</sequence>